<reference evidence="2" key="1">
    <citation type="submission" date="2016-10" db="EMBL/GenBank/DDBJ databases">
        <authorList>
            <person name="Varghese N."/>
            <person name="Submissions S."/>
        </authorList>
    </citation>
    <scope>NUCLEOTIDE SEQUENCE [LARGE SCALE GENOMIC DNA]</scope>
    <source>
        <strain evidence="2">CGMCC 1.3431</strain>
    </source>
</reference>
<dbReference type="RefSeq" id="WP_090649537.1">
    <property type="nucleotide sequence ID" value="NZ_CBCRYE010000003.1"/>
</dbReference>
<evidence type="ECO:0000313" key="2">
    <source>
        <dbReference type="Proteomes" id="UP000199150"/>
    </source>
</evidence>
<name>A0A1G4SV10_9CAUL</name>
<dbReference type="AlphaFoldDB" id="A0A1G4SV10"/>
<organism evidence="1 2">
    <name type="scientific">Asticcacaulis taihuensis</name>
    <dbReference type="NCBI Taxonomy" id="260084"/>
    <lineage>
        <taxon>Bacteria</taxon>
        <taxon>Pseudomonadati</taxon>
        <taxon>Pseudomonadota</taxon>
        <taxon>Alphaproteobacteria</taxon>
        <taxon>Caulobacterales</taxon>
        <taxon>Caulobacteraceae</taxon>
        <taxon>Asticcacaulis</taxon>
    </lineage>
</organism>
<evidence type="ECO:0000313" key="1">
    <source>
        <dbReference type="EMBL" id="SCW72425.1"/>
    </source>
</evidence>
<dbReference type="EMBL" id="FMTS01000005">
    <property type="protein sequence ID" value="SCW72425.1"/>
    <property type="molecule type" value="Genomic_DNA"/>
</dbReference>
<gene>
    <name evidence="1" type="ORF">SAMN02927928_2934</name>
</gene>
<dbReference type="Proteomes" id="UP000199150">
    <property type="component" value="Unassembled WGS sequence"/>
</dbReference>
<keyword evidence="2" id="KW-1185">Reference proteome</keyword>
<sequence>MIGTSLAFTDGLNRAATDSDFTSTREVRNLANLNRTWSSCRVLNLAKIYTAYKDNEDYLAKPLFEHSALNRALILKHTLRLDERDLFPGGRRTVTKVILPYDPYDLRLGGRSFFVRQTQYEPMMRTYLGIEDMGKNRDAKILRCIDELPSLDPFLLREHLDKAGCNPSGVYFQISPQDLKAMTAFTAREIENLVNVALGQGKNSKGATRLGNKILSDNLSKTLAPLQMTLQMSDEEFQEGIMCWRGFLYYKWCHVELQSGLRDVLGGLGSYRTSGSYDEAMRGYLKKARPRIAKAVVEIINDARDTLDHYDQVYHALAVRRDPEPFRQFLLFGSELFIELGHKIGILNHISSFWKYRMARLNRKGAKPLQDIEFADMLVDFEASLFNNLKKDPMRQRA</sequence>
<dbReference type="OrthoDB" id="7623655at2"/>
<dbReference type="STRING" id="260084.SAMN02927928_2934"/>
<protein>
    <submittedName>
        <fullName evidence="1">Uncharacterized protein</fullName>
    </submittedName>
</protein>
<proteinExistence type="predicted"/>
<accession>A0A1G4SV10</accession>